<organism evidence="3 4">
    <name type="scientific">Setomelanomma holmii</name>
    <dbReference type="NCBI Taxonomy" id="210430"/>
    <lineage>
        <taxon>Eukaryota</taxon>
        <taxon>Fungi</taxon>
        <taxon>Dikarya</taxon>
        <taxon>Ascomycota</taxon>
        <taxon>Pezizomycotina</taxon>
        <taxon>Dothideomycetes</taxon>
        <taxon>Pleosporomycetidae</taxon>
        <taxon>Pleosporales</taxon>
        <taxon>Pleosporineae</taxon>
        <taxon>Phaeosphaeriaceae</taxon>
        <taxon>Setomelanomma</taxon>
    </lineage>
</organism>
<evidence type="ECO:0000256" key="1">
    <source>
        <dbReference type="SAM" id="Coils"/>
    </source>
</evidence>
<sequence>MPYLIPPDFLQFDTDTFRTSISKYIDRKVDCLMALNTIRKRLNEDYDALSLLDALPPHTSFQWICIPSHSHMAIQIGNVKDRDILAFLVQLGDKPYEVRYWSVQANRPVSGTSHTVLSQDDVVRLSLFAPFKYNADTSKSSKRKFSIIIKWYFMLRGLLHDGVGGDYNDYCKRLCDALRKIYAGQQMDKDRGRRGDQIEGSRQTPMTVDESPEPDEPKSPYRLRSAPQTIEKHVRLSPQECIATPAKTPTSSSKDDKTDYDRLRSFLDSHGILYLLDNIPEANAMQFVTQGFIPEAQPKKLFLGRHYKNDCEIYAYMRPSRDWHEIKFTLEDPRRPLNITQMRTEDVAKQRLLHPFNKTFPKDGPIDQGDRARLTLMVKWYFIAAGIATNLVLQETKAYPGRLRCALEYIANRMGPAAAKPPMTRDASIPRRSRLHDTSTIDESQIQNSLAGPTSSPPHAGQSLDLPAPSSSTTSRSTRHKPNIPTTTPNIIQTTTTLPSHPSPRGTKRPAPATTSSEDADFASLAATLSQDQSLTKQINAIDEELEKLERKKEIFMEAWEKEHKGVVERRGMVEEERGGVRKRFKRISLKVAGGGEE</sequence>
<gene>
    <name evidence="3" type="ORF">EK21DRAFT_89587</name>
</gene>
<reference evidence="3" key="1">
    <citation type="journal article" date="2020" name="Stud. Mycol.">
        <title>101 Dothideomycetes genomes: a test case for predicting lifestyles and emergence of pathogens.</title>
        <authorList>
            <person name="Haridas S."/>
            <person name="Albert R."/>
            <person name="Binder M."/>
            <person name="Bloem J."/>
            <person name="Labutti K."/>
            <person name="Salamov A."/>
            <person name="Andreopoulos B."/>
            <person name="Baker S."/>
            <person name="Barry K."/>
            <person name="Bills G."/>
            <person name="Bluhm B."/>
            <person name="Cannon C."/>
            <person name="Castanera R."/>
            <person name="Culley D."/>
            <person name="Daum C."/>
            <person name="Ezra D."/>
            <person name="Gonzalez J."/>
            <person name="Henrissat B."/>
            <person name="Kuo A."/>
            <person name="Liang C."/>
            <person name="Lipzen A."/>
            <person name="Lutzoni F."/>
            <person name="Magnuson J."/>
            <person name="Mondo S."/>
            <person name="Nolan M."/>
            <person name="Ohm R."/>
            <person name="Pangilinan J."/>
            <person name="Park H.-J."/>
            <person name="Ramirez L."/>
            <person name="Alfaro M."/>
            <person name="Sun H."/>
            <person name="Tritt A."/>
            <person name="Yoshinaga Y."/>
            <person name="Zwiers L.-H."/>
            <person name="Turgeon B."/>
            <person name="Goodwin S."/>
            <person name="Spatafora J."/>
            <person name="Crous P."/>
            <person name="Grigoriev I."/>
        </authorList>
    </citation>
    <scope>NUCLEOTIDE SEQUENCE</scope>
    <source>
        <strain evidence="3">CBS 110217</strain>
    </source>
</reference>
<comment type="caution">
    <text evidence="3">The sequence shown here is derived from an EMBL/GenBank/DDBJ whole genome shotgun (WGS) entry which is preliminary data.</text>
</comment>
<feature type="compositionally biased region" description="Low complexity" evidence="2">
    <location>
        <begin position="483"/>
        <end position="497"/>
    </location>
</feature>
<keyword evidence="1" id="KW-0175">Coiled coil</keyword>
<feature type="compositionally biased region" description="Basic and acidic residues" evidence="2">
    <location>
        <begin position="188"/>
        <end position="199"/>
    </location>
</feature>
<dbReference type="EMBL" id="ML978198">
    <property type="protein sequence ID" value="KAF2029645.1"/>
    <property type="molecule type" value="Genomic_DNA"/>
</dbReference>
<feature type="compositionally biased region" description="Polar residues" evidence="2">
    <location>
        <begin position="441"/>
        <end position="454"/>
    </location>
</feature>
<dbReference type="Proteomes" id="UP000799777">
    <property type="component" value="Unassembled WGS sequence"/>
</dbReference>
<proteinExistence type="predicted"/>
<feature type="region of interest" description="Disordered" evidence="2">
    <location>
        <begin position="417"/>
        <end position="517"/>
    </location>
</feature>
<feature type="region of interest" description="Disordered" evidence="2">
    <location>
        <begin position="188"/>
        <end position="257"/>
    </location>
</feature>
<dbReference type="OrthoDB" id="3776883at2759"/>
<evidence type="ECO:0000313" key="4">
    <source>
        <dbReference type="Proteomes" id="UP000799777"/>
    </source>
</evidence>
<evidence type="ECO:0000313" key="3">
    <source>
        <dbReference type="EMBL" id="KAF2029645.1"/>
    </source>
</evidence>
<evidence type="ECO:0000256" key="2">
    <source>
        <dbReference type="SAM" id="MobiDB-lite"/>
    </source>
</evidence>
<protein>
    <submittedName>
        <fullName evidence="3">Uncharacterized protein</fullName>
    </submittedName>
</protein>
<keyword evidence="4" id="KW-1185">Reference proteome</keyword>
<dbReference type="AlphaFoldDB" id="A0A9P4H9Q0"/>
<feature type="coiled-coil region" evidence="1">
    <location>
        <begin position="532"/>
        <end position="559"/>
    </location>
</feature>
<accession>A0A9P4H9Q0</accession>
<name>A0A9P4H9Q0_9PLEO</name>